<gene>
    <name evidence="3" type="ORF">O9K51_11286</name>
</gene>
<reference evidence="3" key="1">
    <citation type="submission" date="2023-01" db="EMBL/GenBank/DDBJ databases">
        <title>The growth and conidiation of Purpureocillium lavendulum are regulated by nitrogen source and histone H3K14 acetylation.</title>
        <authorList>
            <person name="Tang P."/>
            <person name="Han J."/>
            <person name="Zhang C."/>
            <person name="Tang P."/>
            <person name="Qi F."/>
            <person name="Zhang K."/>
            <person name="Liang L."/>
        </authorList>
    </citation>
    <scope>NUCLEOTIDE SEQUENCE</scope>
    <source>
        <strain evidence="3">YMF1.00683</strain>
    </source>
</reference>
<keyword evidence="3" id="KW-0378">Hydrolase</keyword>
<feature type="compositionally biased region" description="Polar residues" evidence="2">
    <location>
        <begin position="1"/>
        <end position="12"/>
    </location>
</feature>
<feature type="coiled-coil region" evidence="1">
    <location>
        <begin position="70"/>
        <end position="97"/>
    </location>
</feature>
<dbReference type="AlphaFoldDB" id="A0AB34FAX7"/>
<evidence type="ECO:0000256" key="2">
    <source>
        <dbReference type="SAM" id="MobiDB-lite"/>
    </source>
</evidence>
<feature type="compositionally biased region" description="Basic and acidic residues" evidence="2">
    <location>
        <begin position="24"/>
        <end position="38"/>
    </location>
</feature>
<evidence type="ECO:0000313" key="4">
    <source>
        <dbReference type="Proteomes" id="UP001163105"/>
    </source>
</evidence>
<keyword evidence="1" id="KW-0175">Coiled coil</keyword>
<dbReference type="EMBL" id="JAQHRD010000028">
    <property type="protein sequence ID" value="KAJ6436158.1"/>
    <property type="molecule type" value="Genomic_DNA"/>
</dbReference>
<comment type="caution">
    <text evidence="3">The sequence shown here is derived from an EMBL/GenBank/DDBJ whole genome shotgun (WGS) entry which is preliminary data.</text>
</comment>
<dbReference type="GO" id="GO:0016787">
    <property type="term" value="F:hydrolase activity"/>
    <property type="evidence" value="ECO:0007669"/>
    <property type="project" value="UniProtKB-KW"/>
</dbReference>
<evidence type="ECO:0000256" key="1">
    <source>
        <dbReference type="SAM" id="Coils"/>
    </source>
</evidence>
<name>A0AB34FAX7_9HYPO</name>
<sequence length="187" mass="20805">MAPLNSLTSHPDSFNPAKRKRYTKDKPGVSDTKNDHSTRPAKASKRPRARAVNVTKHSEPTAAETKQQAKKLYADTLKALDKRIDELDKRVKTMSGNSAAITTSDYATSARKHMGAVKKIGPMENTLAFNLLLSAHLRKLLPLLQTNSFKAAIGTKAVIGVLGICEPPMHLRCRRFRLRCYLLERVD</sequence>
<protein>
    <submittedName>
        <fullName evidence="3">Glycoside hydrolase family 43 protein</fullName>
    </submittedName>
</protein>
<accession>A0AB34FAX7</accession>
<keyword evidence="4" id="KW-1185">Reference proteome</keyword>
<feature type="region of interest" description="Disordered" evidence="2">
    <location>
        <begin position="1"/>
        <end position="68"/>
    </location>
</feature>
<proteinExistence type="predicted"/>
<evidence type="ECO:0000313" key="3">
    <source>
        <dbReference type="EMBL" id="KAJ6436158.1"/>
    </source>
</evidence>
<dbReference type="Proteomes" id="UP001163105">
    <property type="component" value="Unassembled WGS sequence"/>
</dbReference>
<organism evidence="3 4">
    <name type="scientific">Purpureocillium lavendulum</name>
    <dbReference type="NCBI Taxonomy" id="1247861"/>
    <lineage>
        <taxon>Eukaryota</taxon>
        <taxon>Fungi</taxon>
        <taxon>Dikarya</taxon>
        <taxon>Ascomycota</taxon>
        <taxon>Pezizomycotina</taxon>
        <taxon>Sordariomycetes</taxon>
        <taxon>Hypocreomycetidae</taxon>
        <taxon>Hypocreales</taxon>
        <taxon>Ophiocordycipitaceae</taxon>
        <taxon>Purpureocillium</taxon>
    </lineage>
</organism>